<evidence type="ECO:0000256" key="5">
    <source>
        <dbReference type="ARBA" id="ARBA00023136"/>
    </source>
</evidence>
<dbReference type="CDD" id="cd13124">
    <property type="entry name" value="MATE_SpoVB_like"/>
    <property type="match status" value="1"/>
</dbReference>
<protein>
    <submittedName>
        <fullName evidence="7">Stage V sporulation protein B</fullName>
    </submittedName>
</protein>
<dbReference type="AlphaFoldDB" id="A0A1H0WKW3"/>
<dbReference type="InterPro" id="IPR002797">
    <property type="entry name" value="Polysacc_synth"/>
</dbReference>
<dbReference type="EMBL" id="FNJU01000012">
    <property type="protein sequence ID" value="SDP91253.1"/>
    <property type="molecule type" value="Genomic_DNA"/>
</dbReference>
<proteinExistence type="predicted"/>
<keyword evidence="3 6" id="KW-0812">Transmembrane</keyword>
<feature type="transmembrane region" description="Helical" evidence="6">
    <location>
        <begin position="82"/>
        <end position="104"/>
    </location>
</feature>
<evidence type="ECO:0000313" key="8">
    <source>
        <dbReference type="Proteomes" id="UP000199159"/>
    </source>
</evidence>
<feature type="transmembrane region" description="Helical" evidence="6">
    <location>
        <begin position="172"/>
        <end position="194"/>
    </location>
</feature>
<reference evidence="8" key="1">
    <citation type="submission" date="2016-10" db="EMBL/GenBank/DDBJ databases">
        <authorList>
            <person name="Varghese N."/>
            <person name="Submissions S."/>
        </authorList>
    </citation>
    <scope>NUCLEOTIDE SEQUENCE [LARGE SCALE GENOMIC DNA]</scope>
    <source>
        <strain evidence="8">IBRC-M10078</strain>
    </source>
</reference>
<feature type="transmembrane region" description="Helical" evidence="6">
    <location>
        <begin position="40"/>
        <end position="61"/>
    </location>
</feature>
<organism evidence="7 8">
    <name type="scientific">Litchfieldia salsa</name>
    <dbReference type="NCBI Taxonomy" id="930152"/>
    <lineage>
        <taxon>Bacteria</taxon>
        <taxon>Bacillati</taxon>
        <taxon>Bacillota</taxon>
        <taxon>Bacilli</taxon>
        <taxon>Bacillales</taxon>
        <taxon>Bacillaceae</taxon>
        <taxon>Litchfieldia</taxon>
    </lineage>
</organism>
<evidence type="ECO:0000256" key="1">
    <source>
        <dbReference type="ARBA" id="ARBA00004651"/>
    </source>
</evidence>
<keyword evidence="8" id="KW-1185">Reference proteome</keyword>
<comment type="subcellular location">
    <subcellularLocation>
        <location evidence="1">Cell membrane</location>
        <topology evidence="1">Multi-pass membrane protein</topology>
    </subcellularLocation>
</comment>
<dbReference type="PANTHER" id="PTHR30250">
    <property type="entry name" value="PST FAMILY PREDICTED COLANIC ACID TRANSPORTER"/>
    <property type="match status" value="1"/>
</dbReference>
<feature type="transmembrane region" description="Helical" evidence="6">
    <location>
        <begin position="116"/>
        <end position="137"/>
    </location>
</feature>
<dbReference type="InterPro" id="IPR024923">
    <property type="entry name" value="PG_synth_SpoVB"/>
</dbReference>
<sequence>MSTFLKGTIVLILVAFIGECIEFLLNMVLAKELGEVGMGLYMTILPSIFLVVILASLELPISVSKLIAEHEQKYHRHMLQHIMKITIIMTTIFLLLSVLILPYVSVFDDYHPYVRWLVVALIPLISFTSIARGYFMGVQKMGKIAFSNFLRKAIQLILLVFIFQMFDLNLDYAILIALSTLVISDIFVFGYLIYEYIVRVRFLNRQPKEKVSKRTVSKQLMSVSIPTTGLRIFHSVTHAIQPFLIKAALIRAGMPAAVATEHYGLLAGVALTIGFFPAFIAHSLLIVLIPTVSEAYAKGDLTKLQHLLQKVLRFTMLYGVPAIAVFYFFAEPLTHLFFESTAATIYLQMLWPYFLFHFFVIPMQAYLIGLGLLKDAFFHTVWSHVIAFLVMFILGSLQQLRMEGIIIGMNMGAVLLTLMHYVTICKKIGLTVFLKIPIKTYN</sequence>
<keyword evidence="5 6" id="KW-0472">Membrane</keyword>
<feature type="transmembrane region" description="Helical" evidence="6">
    <location>
        <begin position="404"/>
        <end position="424"/>
    </location>
</feature>
<keyword evidence="4 6" id="KW-1133">Transmembrane helix</keyword>
<evidence type="ECO:0000256" key="4">
    <source>
        <dbReference type="ARBA" id="ARBA00022989"/>
    </source>
</evidence>
<evidence type="ECO:0000256" key="3">
    <source>
        <dbReference type="ARBA" id="ARBA00022692"/>
    </source>
</evidence>
<evidence type="ECO:0000256" key="6">
    <source>
        <dbReference type="SAM" id="Phobius"/>
    </source>
</evidence>
<evidence type="ECO:0000313" key="7">
    <source>
        <dbReference type="EMBL" id="SDP91253.1"/>
    </source>
</evidence>
<accession>A0A1H0WKW3</accession>
<dbReference type="PIRSF" id="PIRSF038958">
    <property type="entry name" value="PG_synth_SpoVB"/>
    <property type="match status" value="1"/>
</dbReference>
<gene>
    <name evidence="7" type="ORF">SAMN05216565_1129</name>
</gene>
<feature type="transmembrane region" description="Helical" evidence="6">
    <location>
        <begin position="263"/>
        <end position="290"/>
    </location>
</feature>
<dbReference type="InterPro" id="IPR050833">
    <property type="entry name" value="Poly_Biosynth_Transport"/>
</dbReference>
<dbReference type="OrthoDB" id="9775950at2"/>
<feature type="transmembrane region" description="Helical" evidence="6">
    <location>
        <begin position="350"/>
        <end position="373"/>
    </location>
</feature>
<dbReference type="STRING" id="930152.SAMN05216565_1129"/>
<feature type="transmembrane region" description="Helical" evidence="6">
    <location>
        <begin position="149"/>
        <end position="166"/>
    </location>
</feature>
<feature type="transmembrane region" description="Helical" evidence="6">
    <location>
        <begin position="380"/>
        <end position="398"/>
    </location>
</feature>
<dbReference type="Proteomes" id="UP000199159">
    <property type="component" value="Unassembled WGS sequence"/>
</dbReference>
<dbReference type="GO" id="GO:0005886">
    <property type="term" value="C:plasma membrane"/>
    <property type="evidence" value="ECO:0007669"/>
    <property type="project" value="UniProtKB-SubCell"/>
</dbReference>
<dbReference type="RefSeq" id="WP_090857904.1">
    <property type="nucleotide sequence ID" value="NZ_FNJU01000012.1"/>
</dbReference>
<evidence type="ECO:0000256" key="2">
    <source>
        <dbReference type="ARBA" id="ARBA00022475"/>
    </source>
</evidence>
<dbReference type="PANTHER" id="PTHR30250:SF24">
    <property type="entry name" value="STAGE V SPORULATION PROTEIN B"/>
    <property type="match status" value="1"/>
</dbReference>
<keyword evidence="2" id="KW-1003">Cell membrane</keyword>
<name>A0A1H0WKW3_9BACI</name>
<feature type="transmembrane region" description="Helical" evidence="6">
    <location>
        <begin position="311"/>
        <end position="330"/>
    </location>
</feature>
<dbReference type="Pfam" id="PF01943">
    <property type="entry name" value="Polysacc_synt"/>
    <property type="match status" value="1"/>
</dbReference>